<dbReference type="GeneID" id="8243524"/>
<dbReference type="RefSeq" id="XP_002502609.1">
    <property type="nucleotide sequence ID" value="XM_002502563.1"/>
</dbReference>
<dbReference type="InParanoid" id="C1E6U7"/>
<dbReference type="KEGG" id="mis:MICPUN_50353"/>
<gene>
    <name evidence="3" type="ORF">MICPUN_50353</name>
</gene>
<reference evidence="3 4" key="1">
    <citation type="journal article" date="2009" name="Science">
        <title>Green evolution and dynamic adaptations revealed by genomes of the marine picoeukaryotes Micromonas.</title>
        <authorList>
            <person name="Worden A.Z."/>
            <person name="Lee J.H."/>
            <person name="Mock T."/>
            <person name="Rouze P."/>
            <person name="Simmons M.P."/>
            <person name="Aerts A.L."/>
            <person name="Allen A.E."/>
            <person name="Cuvelier M.L."/>
            <person name="Derelle E."/>
            <person name="Everett M.V."/>
            <person name="Foulon E."/>
            <person name="Grimwood J."/>
            <person name="Gundlach H."/>
            <person name="Henrissat B."/>
            <person name="Napoli C."/>
            <person name="McDonald S.M."/>
            <person name="Parker M.S."/>
            <person name="Rombauts S."/>
            <person name="Salamov A."/>
            <person name="Von Dassow P."/>
            <person name="Badger J.H."/>
            <person name="Coutinho P.M."/>
            <person name="Demir E."/>
            <person name="Dubchak I."/>
            <person name="Gentemann C."/>
            <person name="Eikrem W."/>
            <person name="Gready J.E."/>
            <person name="John U."/>
            <person name="Lanier W."/>
            <person name="Lindquist E.A."/>
            <person name="Lucas S."/>
            <person name="Mayer K.F."/>
            <person name="Moreau H."/>
            <person name="Not F."/>
            <person name="Otillar R."/>
            <person name="Panaud O."/>
            <person name="Pangilinan J."/>
            <person name="Paulsen I."/>
            <person name="Piegu B."/>
            <person name="Poliakov A."/>
            <person name="Robbens S."/>
            <person name="Schmutz J."/>
            <person name="Toulza E."/>
            <person name="Wyss T."/>
            <person name="Zelensky A."/>
            <person name="Zhou K."/>
            <person name="Armbrust E.V."/>
            <person name="Bhattacharya D."/>
            <person name="Goodenough U.W."/>
            <person name="Van de Peer Y."/>
            <person name="Grigoriev I.V."/>
        </authorList>
    </citation>
    <scope>NUCLEOTIDE SEQUENCE [LARGE SCALE GENOMIC DNA]</scope>
    <source>
        <strain evidence="4">RCC299 / NOUM17</strain>
    </source>
</reference>
<accession>C1E6U7</accession>
<organism evidence="3 4">
    <name type="scientific">Micromonas commoda (strain RCC299 / NOUM17 / CCMP2709)</name>
    <name type="common">Picoplanktonic green alga</name>
    <dbReference type="NCBI Taxonomy" id="296587"/>
    <lineage>
        <taxon>Eukaryota</taxon>
        <taxon>Viridiplantae</taxon>
        <taxon>Chlorophyta</taxon>
        <taxon>Mamiellophyceae</taxon>
        <taxon>Mamiellales</taxon>
        <taxon>Mamiellaceae</taxon>
        <taxon>Micromonas</taxon>
    </lineage>
</organism>
<keyword evidence="1" id="KW-0175">Coiled coil</keyword>
<evidence type="ECO:0000313" key="3">
    <source>
        <dbReference type="EMBL" id="ACO63867.1"/>
    </source>
</evidence>
<sequence length="404" mass="44879">MWIAYEVFDQFAINFYRLIPERAAATRVSGVTPIREAPARTPRLARHPPRAPRTFATARREMGKGAEMTPLADRADARPAARLGTRAPDPTAKSPPRRAENDLDETTASRIVVEAKGREMDAEMDAAWDITLTAGRTGGGLPETSDPSSRAALAERRLLETQQVLVQERAKREVAEAILAETAKALSAVRRAAADGGAASTSGVALRGGGEEAATILNEKLALLRADYDALRREFDAKDRDHARLAREVTRLEDGLDLTESGRPVRLDLVIKEMTDADQDELVMSSKLLLDRARELERSLAEFRDLDERRVRTIADVVSTLEQRQRELKDKLRDAGLLDDEYDDEKVLREGLSRHMSPEARAAMGHMLDVDVSYEGPATSPLGKNFYATRTVSWWDKWFGIHAD</sequence>
<dbReference type="EMBL" id="CP001326">
    <property type="protein sequence ID" value="ACO63867.1"/>
    <property type="molecule type" value="Genomic_DNA"/>
</dbReference>
<evidence type="ECO:0000256" key="2">
    <source>
        <dbReference type="SAM" id="MobiDB-lite"/>
    </source>
</evidence>
<protein>
    <submittedName>
        <fullName evidence="3">Uncharacterized protein</fullName>
    </submittedName>
</protein>
<feature type="region of interest" description="Disordered" evidence="2">
    <location>
        <begin position="75"/>
        <end position="104"/>
    </location>
</feature>
<name>C1E6U7_MICCC</name>
<keyword evidence="4" id="KW-1185">Reference proteome</keyword>
<feature type="coiled-coil region" evidence="1">
    <location>
        <begin position="214"/>
        <end position="248"/>
    </location>
</feature>
<dbReference type="OrthoDB" id="10648231at2759"/>
<dbReference type="AlphaFoldDB" id="C1E6U7"/>
<dbReference type="Proteomes" id="UP000002009">
    <property type="component" value="Chromosome 5"/>
</dbReference>
<evidence type="ECO:0000313" key="4">
    <source>
        <dbReference type="Proteomes" id="UP000002009"/>
    </source>
</evidence>
<proteinExistence type="predicted"/>
<evidence type="ECO:0000256" key="1">
    <source>
        <dbReference type="SAM" id="Coils"/>
    </source>
</evidence>
<dbReference type="OMA" id="MWIAYEV"/>